<reference evidence="2 3" key="1">
    <citation type="submission" date="2020-11" db="EMBL/GenBank/DDBJ databases">
        <authorList>
            <person name="Sun Q."/>
        </authorList>
    </citation>
    <scope>NUCLEOTIDE SEQUENCE [LARGE SCALE GENOMIC DNA]</scope>
    <source>
        <strain evidence="2 3">P8398</strain>
    </source>
</reference>
<sequence>MRRLVFGALLACACLAAQAHRFHAGITDISFNPGTGSIEVVHTYMAHDVEALLANLYQRQFDLSDPQDEAVLRKYVEKQFYLLAADASHLPLRWVGVTTNVETVVIYQEVEKIPLTGAARVHDEVLSDFLPDQINTINVNRGGTIGTLTFDRSKKEQALP</sequence>
<name>A0AA49ABL4_9BURK</name>
<feature type="chain" id="PRO_5045904853" evidence="1">
    <location>
        <begin position="20"/>
        <end position="160"/>
    </location>
</feature>
<dbReference type="EMBL" id="CP065053">
    <property type="protein sequence ID" value="QPI53042.1"/>
    <property type="molecule type" value="Genomic_DNA"/>
</dbReference>
<evidence type="ECO:0000256" key="1">
    <source>
        <dbReference type="SAM" id="SignalP"/>
    </source>
</evidence>
<keyword evidence="1" id="KW-0732">Signal</keyword>
<organism evidence="2 3">
    <name type="scientific">Massilia antarctica</name>
    <dbReference type="NCBI Taxonomy" id="2765360"/>
    <lineage>
        <taxon>Bacteria</taxon>
        <taxon>Pseudomonadati</taxon>
        <taxon>Pseudomonadota</taxon>
        <taxon>Betaproteobacteria</taxon>
        <taxon>Burkholderiales</taxon>
        <taxon>Oxalobacteraceae</taxon>
        <taxon>Telluria group</taxon>
        <taxon>Massilia</taxon>
    </lineage>
</organism>
<dbReference type="InterPro" id="IPR046525">
    <property type="entry name" value="DUF6702"/>
</dbReference>
<accession>A0AA49ABL4</accession>
<dbReference type="Proteomes" id="UP000662888">
    <property type="component" value="Chromosome"/>
</dbReference>
<evidence type="ECO:0000313" key="3">
    <source>
        <dbReference type="Proteomes" id="UP000662888"/>
    </source>
</evidence>
<proteinExistence type="predicted"/>
<protein>
    <submittedName>
        <fullName evidence="2">Uncharacterized protein</fullName>
    </submittedName>
</protein>
<feature type="signal peptide" evidence="1">
    <location>
        <begin position="1"/>
        <end position="19"/>
    </location>
</feature>
<evidence type="ECO:0000313" key="2">
    <source>
        <dbReference type="EMBL" id="QPI53042.1"/>
    </source>
</evidence>
<gene>
    <name evidence="2" type="ORF">IV454_02060</name>
</gene>
<dbReference type="Pfam" id="PF20420">
    <property type="entry name" value="DUF6702"/>
    <property type="match status" value="1"/>
</dbReference>
<keyword evidence="3" id="KW-1185">Reference proteome</keyword>